<dbReference type="PROSITE" id="PS51017">
    <property type="entry name" value="CCT"/>
    <property type="match status" value="1"/>
</dbReference>
<evidence type="ECO:0000256" key="4">
    <source>
        <dbReference type="ARBA" id="ARBA00023015"/>
    </source>
</evidence>
<evidence type="ECO:0000256" key="5">
    <source>
        <dbReference type="ARBA" id="ARBA00023108"/>
    </source>
</evidence>
<comment type="caution">
    <text evidence="13">The sequence shown here is derived from an EMBL/GenBank/DDBJ whole genome shotgun (WGS) entry which is preliminary data.</text>
</comment>
<reference evidence="13" key="1">
    <citation type="journal article" date="2023" name="Nat. Commun.">
        <title>Diploid and tetraploid genomes of Acorus and the evolution of monocots.</title>
        <authorList>
            <person name="Ma L."/>
            <person name="Liu K.W."/>
            <person name="Li Z."/>
            <person name="Hsiao Y.Y."/>
            <person name="Qi Y."/>
            <person name="Fu T."/>
            <person name="Tang G.D."/>
            <person name="Zhang D."/>
            <person name="Sun W.H."/>
            <person name="Liu D.K."/>
            <person name="Li Y."/>
            <person name="Chen G.Z."/>
            <person name="Liu X.D."/>
            <person name="Liao X.Y."/>
            <person name="Jiang Y.T."/>
            <person name="Yu X."/>
            <person name="Hao Y."/>
            <person name="Huang J."/>
            <person name="Zhao X.W."/>
            <person name="Ke S."/>
            <person name="Chen Y.Y."/>
            <person name="Wu W.L."/>
            <person name="Hsu J.L."/>
            <person name="Lin Y.F."/>
            <person name="Huang M.D."/>
            <person name="Li C.Y."/>
            <person name="Huang L."/>
            <person name="Wang Z.W."/>
            <person name="Zhao X."/>
            <person name="Zhong W.Y."/>
            <person name="Peng D.H."/>
            <person name="Ahmad S."/>
            <person name="Lan S."/>
            <person name="Zhang J.S."/>
            <person name="Tsai W.C."/>
            <person name="Van de Peer Y."/>
            <person name="Liu Z.J."/>
        </authorList>
    </citation>
    <scope>NUCLEOTIDE SEQUENCE</scope>
    <source>
        <strain evidence="13">SCP</strain>
    </source>
</reference>
<evidence type="ECO:0000259" key="11">
    <source>
        <dbReference type="PROSITE" id="PS50110"/>
    </source>
</evidence>
<evidence type="ECO:0000256" key="2">
    <source>
        <dbReference type="ARBA" id="ARBA00010330"/>
    </source>
</evidence>
<feature type="compositionally biased region" description="Polar residues" evidence="10">
    <location>
        <begin position="233"/>
        <end position="243"/>
    </location>
</feature>
<dbReference type="InterPro" id="IPR010402">
    <property type="entry name" value="CCT_domain"/>
</dbReference>
<keyword evidence="5" id="KW-0090">Biological rhythms</keyword>
<dbReference type="FunFam" id="3.40.50.2300:FF:000214">
    <property type="entry name" value="Two-component response regulator-like PRR37"/>
    <property type="match status" value="1"/>
</dbReference>
<feature type="compositionally biased region" description="Polar residues" evidence="10">
    <location>
        <begin position="1"/>
        <end position="10"/>
    </location>
</feature>
<reference evidence="13" key="2">
    <citation type="submission" date="2023-06" db="EMBL/GenBank/DDBJ databases">
        <authorList>
            <person name="Ma L."/>
            <person name="Liu K.-W."/>
            <person name="Li Z."/>
            <person name="Hsiao Y.-Y."/>
            <person name="Qi Y."/>
            <person name="Fu T."/>
            <person name="Tang G."/>
            <person name="Zhang D."/>
            <person name="Sun W.-H."/>
            <person name="Liu D.-K."/>
            <person name="Li Y."/>
            <person name="Chen G.-Z."/>
            <person name="Liu X.-D."/>
            <person name="Liao X.-Y."/>
            <person name="Jiang Y.-T."/>
            <person name="Yu X."/>
            <person name="Hao Y."/>
            <person name="Huang J."/>
            <person name="Zhao X.-W."/>
            <person name="Ke S."/>
            <person name="Chen Y.-Y."/>
            <person name="Wu W.-L."/>
            <person name="Hsu J.-L."/>
            <person name="Lin Y.-F."/>
            <person name="Huang M.-D."/>
            <person name="Li C.-Y."/>
            <person name="Huang L."/>
            <person name="Wang Z.-W."/>
            <person name="Zhao X."/>
            <person name="Zhong W.-Y."/>
            <person name="Peng D.-H."/>
            <person name="Ahmad S."/>
            <person name="Lan S."/>
            <person name="Zhang J.-S."/>
            <person name="Tsai W.-C."/>
            <person name="Van De Peer Y."/>
            <person name="Liu Z.-J."/>
        </authorList>
    </citation>
    <scope>NUCLEOTIDE SEQUENCE</scope>
    <source>
        <strain evidence="13">SCP</strain>
        <tissue evidence="13">Leaves</tissue>
    </source>
</reference>
<dbReference type="GO" id="GO:0009736">
    <property type="term" value="P:cytokinin-activated signaling pathway"/>
    <property type="evidence" value="ECO:0007669"/>
    <property type="project" value="InterPro"/>
</dbReference>
<comment type="subcellular location">
    <subcellularLocation>
        <location evidence="1 9">Nucleus</location>
    </subcellularLocation>
</comment>
<dbReference type="PANTHER" id="PTHR43874:SF125">
    <property type="entry name" value="TWO-COMPONENT RESPONSE REGULATOR-LIKE APRR7"/>
    <property type="match status" value="1"/>
</dbReference>
<dbReference type="InterPro" id="IPR011006">
    <property type="entry name" value="CheY-like_superfamily"/>
</dbReference>
<sequence length="674" mass="73516">MVGESGNTGLSEEELKNNGGTKENVRDASGAIIGVLQTVSYNSKQQQGSVVSWERFLPLRSLKVLLVENDDSTRHVVTALLRNCSYEVLAVANGLQAWKILEDFTNHVDLVLTEVVMPCLSGLGLLCKIMSHKTFKNIPVIMMSSHDSMGLVFKCLTKGAVDFLVKPIRKNELKNLWQHVWRRCHSSSGSGSESGIQTRKSPKSKSADESDNNSGSNDDDDESIGLNVRDGSDNGSGTQSSWTKRAVEVDSPQTLSAWEQFDDPPDSTCALVIHPKHEILCKERVPKTADGECQKPRENLGKDYPMGKDLEIGVPRNLDVSVSSHTNEDAKELPSLELSLKRLRSFGESATDAPDDRNVLKRSDLSAFSRYNTATATTQTPMGNVGKCSLPCDVGSDAMKAEPIYNKTPTTNTSLLNQPTVGTSKNLDICSTNMNGCTKTAAPIDKISSPKAKHINSCSAFQPVQHWSSPAQKVSKEKPDEVTVSVMLGHSKEAPQQVQVQHHHHHYHHHHHHVHNVQQQQLKPATDQDDVSMNNVTSAAPHGSSNIFSAMEGNAGNYSVNGSVSGSNHLSNGQNGSCTAINAGLMNTESDNGAIANNVASANNVNASGSGTEQDRVAQREAALNKFRLKRKERCFGKKVRYQSRKRLAEQRPQVRGQFVRQNVCDQESHDGDG</sequence>
<comment type="similarity">
    <text evidence="2">Belongs to the ARR-like family.</text>
</comment>
<feature type="region of interest" description="Disordered" evidence="10">
    <location>
        <begin position="644"/>
        <end position="674"/>
    </location>
</feature>
<evidence type="ECO:0000256" key="8">
    <source>
        <dbReference type="PROSITE-ProRule" id="PRU00169"/>
    </source>
</evidence>
<dbReference type="GO" id="GO:0048511">
    <property type="term" value="P:rhythmic process"/>
    <property type="evidence" value="ECO:0007669"/>
    <property type="project" value="UniProtKB-KW"/>
</dbReference>
<evidence type="ECO:0000313" key="13">
    <source>
        <dbReference type="EMBL" id="KAK1257195.1"/>
    </source>
</evidence>
<dbReference type="Pfam" id="PF00072">
    <property type="entry name" value="Response_reg"/>
    <property type="match status" value="1"/>
</dbReference>
<dbReference type="InterPro" id="IPR001789">
    <property type="entry name" value="Sig_transdc_resp-reg_receiver"/>
</dbReference>
<dbReference type="AlphaFoldDB" id="A0AAV9A0A0"/>
<dbReference type="SMART" id="SM00448">
    <property type="entry name" value="REC"/>
    <property type="match status" value="1"/>
</dbReference>
<dbReference type="GO" id="GO:0005634">
    <property type="term" value="C:nucleus"/>
    <property type="evidence" value="ECO:0007669"/>
    <property type="project" value="UniProtKB-SubCell"/>
</dbReference>
<keyword evidence="6" id="KW-0804">Transcription</keyword>
<organism evidence="13 14">
    <name type="scientific">Acorus gramineus</name>
    <name type="common">Dwarf sweet flag</name>
    <dbReference type="NCBI Taxonomy" id="55184"/>
    <lineage>
        <taxon>Eukaryota</taxon>
        <taxon>Viridiplantae</taxon>
        <taxon>Streptophyta</taxon>
        <taxon>Embryophyta</taxon>
        <taxon>Tracheophyta</taxon>
        <taxon>Spermatophyta</taxon>
        <taxon>Magnoliopsida</taxon>
        <taxon>Liliopsida</taxon>
        <taxon>Acoraceae</taxon>
        <taxon>Acorus</taxon>
    </lineage>
</organism>
<feature type="region of interest" description="Disordered" evidence="10">
    <location>
        <begin position="1"/>
        <end position="23"/>
    </location>
</feature>
<evidence type="ECO:0000259" key="12">
    <source>
        <dbReference type="PROSITE" id="PS51017"/>
    </source>
</evidence>
<evidence type="ECO:0000256" key="6">
    <source>
        <dbReference type="ARBA" id="ARBA00023163"/>
    </source>
</evidence>
<feature type="compositionally biased region" description="Low complexity" evidence="10">
    <location>
        <begin position="186"/>
        <end position="195"/>
    </location>
</feature>
<comment type="caution">
    <text evidence="8">Lacks conserved residue(s) required for the propagation of feature annotation.</text>
</comment>
<evidence type="ECO:0000256" key="10">
    <source>
        <dbReference type="SAM" id="MobiDB-lite"/>
    </source>
</evidence>
<accession>A0AAV9A0A0</accession>
<feature type="domain" description="Response regulatory" evidence="11">
    <location>
        <begin position="63"/>
        <end position="181"/>
    </location>
</feature>
<dbReference type="EMBL" id="JAUJYN010000056">
    <property type="protein sequence ID" value="KAK1257195.1"/>
    <property type="molecule type" value="Genomic_DNA"/>
</dbReference>
<dbReference type="SUPFAM" id="SSF52172">
    <property type="entry name" value="CheY-like"/>
    <property type="match status" value="1"/>
</dbReference>
<evidence type="ECO:0000256" key="7">
    <source>
        <dbReference type="ARBA" id="ARBA00023242"/>
    </source>
</evidence>
<feature type="region of interest" description="Disordered" evidence="10">
    <location>
        <begin position="185"/>
        <end position="248"/>
    </location>
</feature>
<evidence type="ECO:0000256" key="1">
    <source>
        <dbReference type="ARBA" id="ARBA00004123"/>
    </source>
</evidence>
<evidence type="ECO:0000256" key="9">
    <source>
        <dbReference type="PROSITE-ProRule" id="PRU00357"/>
    </source>
</evidence>
<keyword evidence="4" id="KW-0805">Transcription regulation</keyword>
<dbReference type="InterPro" id="IPR045279">
    <property type="entry name" value="ARR-like"/>
</dbReference>
<feature type="domain" description="CCT" evidence="12">
    <location>
        <begin position="620"/>
        <end position="662"/>
    </location>
</feature>
<evidence type="ECO:0000313" key="14">
    <source>
        <dbReference type="Proteomes" id="UP001179952"/>
    </source>
</evidence>
<dbReference type="GO" id="GO:0000160">
    <property type="term" value="P:phosphorelay signal transduction system"/>
    <property type="evidence" value="ECO:0007669"/>
    <property type="project" value="UniProtKB-KW"/>
</dbReference>
<keyword evidence="3" id="KW-0902">Two-component regulatory system</keyword>
<protein>
    <submittedName>
        <fullName evidence="13">Two-component response regulator-like PRR73</fullName>
    </submittedName>
</protein>
<dbReference type="CDD" id="cd17582">
    <property type="entry name" value="psREC_PRR"/>
    <property type="match status" value="1"/>
</dbReference>
<dbReference type="Proteomes" id="UP001179952">
    <property type="component" value="Unassembled WGS sequence"/>
</dbReference>
<dbReference type="Pfam" id="PF06203">
    <property type="entry name" value="CCT"/>
    <property type="match status" value="1"/>
</dbReference>
<dbReference type="Gene3D" id="3.40.50.2300">
    <property type="match status" value="1"/>
</dbReference>
<keyword evidence="7 9" id="KW-0539">Nucleus</keyword>
<proteinExistence type="inferred from homology"/>
<dbReference type="PANTHER" id="PTHR43874">
    <property type="entry name" value="TWO-COMPONENT RESPONSE REGULATOR"/>
    <property type="match status" value="1"/>
</dbReference>
<name>A0AAV9A0A0_ACOGR</name>
<keyword evidence="14" id="KW-1185">Reference proteome</keyword>
<evidence type="ECO:0000256" key="3">
    <source>
        <dbReference type="ARBA" id="ARBA00023012"/>
    </source>
</evidence>
<gene>
    <name evidence="13" type="ORF">QJS04_geneDACA014722</name>
</gene>
<dbReference type="PROSITE" id="PS50110">
    <property type="entry name" value="RESPONSE_REGULATORY"/>
    <property type="match status" value="1"/>
</dbReference>